<evidence type="ECO:0000256" key="2">
    <source>
        <dbReference type="ARBA" id="ARBA00022605"/>
    </source>
</evidence>
<feature type="domain" description="Aspartate/glutamate/uridylate kinase" evidence="8">
    <location>
        <begin position="9"/>
        <end position="233"/>
    </location>
</feature>
<dbReference type="InterPro" id="IPR019797">
    <property type="entry name" value="Glutamate_5-kinase_CS"/>
</dbReference>
<dbReference type="SUPFAM" id="SSF53633">
    <property type="entry name" value="Carbamate kinase-like"/>
    <property type="match status" value="1"/>
</dbReference>
<dbReference type="FunFam" id="3.40.1160.10:FF:000006">
    <property type="entry name" value="Glutamate 5-kinase"/>
    <property type="match status" value="1"/>
</dbReference>
<keyword evidence="1" id="KW-0963">Cytoplasm</keyword>
<dbReference type="InterPro" id="IPR001048">
    <property type="entry name" value="Asp/Glu/Uridylate_kinase"/>
</dbReference>
<dbReference type="NCBIfam" id="TIGR01027">
    <property type="entry name" value="proB"/>
    <property type="match status" value="1"/>
</dbReference>
<evidence type="ECO:0000313" key="9">
    <source>
        <dbReference type="EMBL" id="AGT02775.1"/>
    </source>
</evidence>
<evidence type="ECO:0000256" key="7">
    <source>
        <dbReference type="ARBA" id="ARBA00022840"/>
    </source>
</evidence>
<evidence type="ECO:0000259" key="8">
    <source>
        <dbReference type="Pfam" id="PF00696"/>
    </source>
</evidence>
<dbReference type="InterPro" id="IPR011529">
    <property type="entry name" value="Glu_5kinase"/>
</dbReference>
<dbReference type="PIRSF" id="PIRSF000729">
    <property type="entry name" value="GK"/>
    <property type="match status" value="1"/>
</dbReference>
<proteinExistence type="inferred from homology"/>
<dbReference type="PROSITE" id="PS00902">
    <property type="entry name" value="GLUTAMATE_5_KINASE"/>
    <property type="match status" value="1"/>
</dbReference>
<dbReference type="PANTHER" id="PTHR43654:SF3">
    <property type="entry name" value="GLUTAMATE 5-KINASE"/>
    <property type="match status" value="1"/>
</dbReference>
<evidence type="ECO:0000256" key="1">
    <source>
        <dbReference type="ARBA" id="ARBA00022490"/>
    </source>
</evidence>
<dbReference type="GO" id="GO:0008652">
    <property type="term" value="P:amino acid biosynthetic process"/>
    <property type="evidence" value="ECO:0007669"/>
    <property type="project" value="UniProtKB-KW"/>
</dbReference>
<dbReference type="CDD" id="cd04242">
    <property type="entry name" value="AAK_G5K_ProB"/>
    <property type="match status" value="1"/>
</dbReference>
<keyword evidence="3" id="KW-0641">Proline biosynthesis</keyword>
<dbReference type="InterPro" id="IPR001057">
    <property type="entry name" value="Glu/AcGlu_kinase"/>
</dbReference>
<dbReference type="Gene3D" id="3.40.1160.10">
    <property type="entry name" value="Acetylglutamate kinase-like"/>
    <property type="match status" value="1"/>
</dbReference>
<organism evidence="9">
    <name type="scientific">Angomonas desouzai</name>
    <dbReference type="NCBI Taxonomy" id="59800"/>
    <lineage>
        <taxon>Eukaryota</taxon>
        <taxon>Discoba</taxon>
        <taxon>Euglenozoa</taxon>
        <taxon>Kinetoplastea</taxon>
        <taxon>Metakinetoplastina</taxon>
        <taxon>Trypanosomatida</taxon>
        <taxon>Trypanosomatidae</taxon>
        <taxon>Strigomonadinae</taxon>
        <taxon>Angomonas</taxon>
    </lineage>
</organism>
<keyword evidence="5" id="KW-0547">Nucleotide-binding</keyword>
<dbReference type="EC" id="2.7.2.11" evidence="9"/>
<evidence type="ECO:0000256" key="5">
    <source>
        <dbReference type="ARBA" id="ARBA00022741"/>
    </source>
</evidence>
<keyword evidence="7" id="KW-0067">ATP-binding</keyword>
<dbReference type="InterPro" id="IPR005715">
    <property type="entry name" value="Glu_5kinase/COase_Synthase"/>
</dbReference>
<name>U5KM39_9TRYP</name>
<evidence type="ECO:0000256" key="4">
    <source>
        <dbReference type="ARBA" id="ARBA00022679"/>
    </source>
</evidence>
<protein>
    <submittedName>
        <fullName evidence="9">Glutamate 5-kinase</fullName>
        <ecNumber evidence="9">2.7.2.11</ecNumber>
    </submittedName>
</protein>
<dbReference type="HAMAP" id="MF_00456">
    <property type="entry name" value="ProB"/>
    <property type="match status" value="1"/>
</dbReference>
<dbReference type="InterPro" id="IPR041739">
    <property type="entry name" value="G5K_ProB"/>
</dbReference>
<dbReference type="GO" id="GO:0004349">
    <property type="term" value="F:glutamate 5-kinase activity"/>
    <property type="evidence" value="ECO:0007669"/>
    <property type="project" value="UniProtKB-EC"/>
</dbReference>
<sequence length="267" mass="29500">MSNCCQKKNRIVLKVGSSILVENEKVVLDRIQALCKLISDLSGKYEVILVSSGAVAAGYTEVALDKTVIHNKHALASLGQPLLMHTYHEEFSKYGLRCAQLLLGSVDFDSRSRTEHALATLDVLLSNNVIPIVNENDATGTKNAMFGDNDRMAAHVAYYFKADLLVILSDIEGYYDSNPRDNPDAKVLKYVDYIPEEALTEVASPNNAFATGGIVTKLKAAYFLMERGSRMFLTSGFDLSLIREYLLEGVHNKGTLFLPLRTISMQV</sequence>
<keyword evidence="2" id="KW-0028">Amino-acid biosynthesis</keyword>
<dbReference type="PANTHER" id="PTHR43654">
    <property type="entry name" value="GLUTAMATE 5-KINASE"/>
    <property type="match status" value="1"/>
</dbReference>
<dbReference type="AlphaFoldDB" id="U5KM39"/>
<dbReference type="Pfam" id="PF00696">
    <property type="entry name" value="AA_kinase"/>
    <property type="match status" value="1"/>
</dbReference>
<accession>U5KM39</accession>
<evidence type="ECO:0000256" key="3">
    <source>
        <dbReference type="ARBA" id="ARBA00022650"/>
    </source>
</evidence>
<dbReference type="GO" id="GO:0005524">
    <property type="term" value="F:ATP binding"/>
    <property type="evidence" value="ECO:0007669"/>
    <property type="project" value="UniProtKB-KW"/>
</dbReference>
<keyword evidence="4 9" id="KW-0808">Transferase</keyword>
<reference evidence="9" key="1">
    <citation type="submission" date="2013-02" db="EMBL/GenBank/DDBJ databases">
        <title>Genomic Cooperation Between Trypanosomatids and Their Bacterial Endosymbionts in the Synthesis of Essential Amino Acids Heavily Influenced by Multiple Lateral Gene Transfer Events.</title>
        <authorList>
            <person name="Alves J.M.P."/>
            <person name="Klein C."/>
            <person name="Maia da Silva F."/>
            <person name="Costa Martins A.G."/>
            <person name="Serrano M.G."/>
            <person name="Buck G.A."/>
            <person name="Vasconcelos A.T.R."/>
            <person name="France-Sagot M."/>
            <person name="Teixeira M.M.G."/>
            <person name="Motta M.C.M."/>
            <person name="Camargo E.P."/>
        </authorList>
    </citation>
    <scope>NUCLEOTIDE SEQUENCE</scope>
</reference>
<evidence type="ECO:0000256" key="6">
    <source>
        <dbReference type="ARBA" id="ARBA00022777"/>
    </source>
</evidence>
<dbReference type="GO" id="GO:0005829">
    <property type="term" value="C:cytosol"/>
    <property type="evidence" value="ECO:0007669"/>
    <property type="project" value="TreeGrafter"/>
</dbReference>
<dbReference type="InterPro" id="IPR036393">
    <property type="entry name" value="AceGlu_kinase-like_sf"/>
</dbReference>
<keyword evidence="6 9" id="KW-0418">Kinase</keyword>
<dbReference type="PRINTS" id="PR00474">
    <property type="entry name" value="GLU5KINASE"/>
</dbReference>
<dbReference type="EMBL" id="KC584047">
    <property type="protein sequence ID" value="AGT02775.1"/>
    <property type="molecule type" value="Genomic_DNA"/>
</dbReference>